<feature type="repeat" description="ANK" evidence="3">
    <location>
        <begin position="32"/>
        <end position="64"/>
    </location>
</feature>
<evidence type="ECO:0000256" key="3">
    <source>
        <dbReference type="PROSITE-ProRule" id="PRU00023"/>
    </source>
</evidence>
<proteinExistence type="predicted"/>
<feature type="repeat" description="ANK" evidence="3">
    <location>
        <begin position="109"/>
        <end position="141"/>
    </location>
</feature>
<evidence type="ECO:0000256" key="1">
    <source>
        <dbReference type="ARBA" id="ARBA00022737"/>
    </source>
</evidence>
<evidence type="ECO:0000313" key="4">
    <source>
        <dbReference type="EMBL" id="CEM34275.1"/>
    </source>
</evidence>
<keyword evidence="1" id="KW-0677">Repeat</keyword>
<dbReference type="EMBL" id="CDMZ01001550">
    <property type="protein sequence ID" value="CEM34275.1"/>
    <property type="molecule type" value="Genomic_DNA"/>
</dbReference>
<dbReference type="PhylomeDB" id="A0A0G4GU56"/>
<dbReference type="Gene3D" id="1.25.40.20">
    <property type="entry name" value="Ankyrin repeat-containing domain"/>
    <property type="match status" value="1"/>
</dbReference>
<name>A0A0G4GU56_9ALVE</name>
<dbReference type="InterPro" id="IPR036770">
    <property type="entry name" value="Ankyrin_rpt-contain_sf"/>
</dbReference>
<feature type="repeat" description="ANK" evidence="3">
    <location>
        <begin position="1"/>
        <end position="31"/>
    </location>
</feature>
<dbReference type="PANTHER" id="PTHR24198">
    <property type="entry name" value="ANKYRIN REPEAT AND PROTEIN KINASE DOMAIN-CONTAINING PROTEIN"/>
    <property type="match status" value="1"/>
</dbReference>
<dbReference type="SUPFAM" id="SSF48403">
    <property type="entry name" value="Ankyrin repeat"/>
    <property type="match status" value="1"/>
</dbReference>
<dbReference type="PANTHER" id="PTHR24198:SF165">
    <property type="entry name" value="ANKYRIN REPEAT-CONTAINING PROTEIN-RELATED"/>
    <property type="match status" value="1"/>
</dbReference>
<dbReference type="InterPro" id="IPR002110">
    <property type="entry name" value="Ankyrin_rpt"/>
</dbReference>
<dbReference type="VEuPathDB" id="CryptoDB:Cvel_23378"/>
<dbReference type="PRINTS" id="PR01415">
    <property type="entry name" value="ANKYRIN"/>
</dbReference>
<protein>
    <submittedName>
        <fullName evidence="4">Uncharacterized protein</fullName>
    </submittedName>
</protein>
<organism evidence="4">
    <name type="scientific">Chromera velia CCMP2878</name>
    <dbReference type="NCBI Taxonomy" id="1169474"/>
    <lineage>
        <taxon>Eukaryota</taxon>
        <taxon>Sar</taxon>
        <taxon>Alveolata</taxon>
        <taxon>Colpodellida</taxon>
        <taxon>Chromeraceae</taxon>
        <taxon>Chromera</taxon>
    </lineage>
</organism>
<dbReference type="PROSITE" id="PS50088">
    <property type="entry name" value="ANK_REPEAT"/>
    <property type="match status" value="3"/>
</dbReference>
<accession>A0A0G4GU56</accession>
<dbReference type="Pfam" id="PF12796">
    <property type="entry name" value="Ank_2"/>
    <property type="match status" value="2"/>
</dbReference>
<dbReference type="SMART" id="SM00248">
    <property type="entry name" value="ANK"/>
    <property type="match status" value="5"/>
</dbReference>
<reference evidence="4" key="1">
    <citation type="submission" date="2014-11" db="EMBL/GenBank/DDBJ databases">
        <authorList>
            <person name="Otto D Thomas"/>
            <person name="Naeem Raeece"/>
        </authorList>
    </citation>
    <scope>NUCLEOTIDE SEQUENCE</scope>
</reference>
<gene>
    <name evidence="4" type="ORF">Cvel_23378</name>
</gene>
<dbReference type="PROSITE" id="PS50297">
    <property type="entry name" value="ANK_REP_REGION"/>
    <property type="match status" value="3"/>
</dbReference>
<dbReference type="AlphaFoldDB" id="A0A0G4GU56"/>
<evidence type="ECO:0000256" key="2">
    <source>
        <dbReference type="ARBA" id="ARBA00023043"/>
    </source>
</evidence>
<sequence>MTALQRAICMGNVEAVQLLLFYGADVHVKESSGMTALHLAALHGHRQATELLLDCGADVNEREGNCYTPLFMTVRGFCDASGRFRLSDHWQVAELLLSRGVDMNARCKWEATVLHYAAWWGSVDVARVLVRSGIDVQARQKSGWTALHEAAVYDENMEEFRINPTRKLLVAKMLVSHGIDTKVASVSRETALTIAKKSWQRFPANQRMHDYLAGEPPLCVVQ</sequence>
<keyword evidence="2 3" id="KW-0040">ANK repeat</keyword>